<evidence type="ECO:0000313" key="1">
    <source>
        <dbReference type="EMBL" id="MBE8726763.1"/>
    </source>
</evidence>
<dbReference type="Proteomes" id="UP000640614">
    <property type="component" value="Unassembled WGS sequence"/>
</dbReference>
<evidence type="ECO:0000313" key="2">
    <source>
        <dbReference type="Proteomes" id="UP000640614"/>
    </source>
</evidence>
<sequence length="416" mass="47651">MEKGIIFRRAGEGFVSESQTYLENFDNITHNSGTQVIYSAEINHYLDHWEEIPAGKYFIKGWWTNDKNVQIKNAYVGDVIRFHVQTKDIPDGEEIIFTIYDWDGLKILNDKLKLSNINTSQEINKIKIQGNTGFLEWKTGTGTLSLLEEFAEGDEIELFVECTYKDETIELPEQTDDYLIVFEKEEIITVLIELPHSGYTDKLNSKGLGGHTAIMIGNEFYDYGPQPGEGSDVYTKGRPWWDINGKSRNLSKIDVMNILSNEFPNQKEIDSLVDDYKLTGKKSIPITNRHSLGIVGKVCLIDIHIKNSEKNRIEKWWIDKYKNLGNYSVWIISGEQCTTTVKISIKESTDVFSVLDTIATNVTQTPEGFLNLLIENGKHTNGKDKNSRLTISKEYREIPQNITNQFLIDLDIRLNN</sequence>
<comment type="caution">
    <text evidence="1">The sequence shown here is derived from an EMBL/GenBank/DDBJ whole genome shotgun (WGS) entry which is preliminary data.</text>
</comment>
<dbReference type="EMBL" id="PRDM01000004">
    <property type="protein sequence ID" value="MBE8726763.1"/>
    <property type="molecule type" value="Genomic_DNA"/>
</dbReference>
<dbReference type="RefSeq" id="WP_194139943.1">
    <property type="nucleotide sequence ID" value="NZ_PRDM01000004.1"/>
</dbReference>
<protein>
    <submittedName>
        <fullName evidence="1">Uncharacterized protein</fullName>
    </submittedName>
</protein>
<gene>
    <name evidence="1" type="ORF">C4F50_17730</name>
</gene>
<reference evidence="1 2" key="1">
    <citation type="submission" date="2018-07" db="EMBL/GenBank/DDBJ databases">
        <title>Genome assembly of strain KB82.</title>
        <authorList>
            <person name="Kukolya J."/>
            <person name="Horvath B."/>
            <person name="Nagy I."/>
            <person name="Toth A."/>
        </authorList>
    </citation>
    <scope>NUCLEOTIDE SEQUENCE [LARGE SCALE GENOMIC DNA]</scope>
    <source>
        <strain evidence="1 2">Kb82</strain>
    </source>
</reference>
<proteinExistence type="predicted"/>
<keyword evidence="2" id="KW-1185">Reference proteome</keyword>
<accession>A0ABR9TN24</accession>
<name>A0ABR9TN24_9FLAO</name>
<organism evidence="1 2">
    <name type="scientific">Flavobacterium hungaricum</name>
    <dbReference type="NCBI Taxonomy" id="2082725"/>
    <lineage>
        <taxon>Bacteria</taxon>
        <taxon>Pseudomonadati</taxon>
        <taxon>Bacteroidota</taxon>
        <taxon>Flavobacteriia</taxon>
        <taxon>Flavobacteriales</taxon>
        <taxon>Flavobacteriaceae</taxon>
        <taxon>Flavobacterium</taxon>
    </lineage>
</organism>